<sequence>MKTILAILALSAIGACQEDQKSSPLFQLMIESSNSTLNGTVLGACHQGAVTEGFCYTGKDVAEPPSWSTSFYFNVSSSAEDDIDKQGTIGWTLHGGNFNLTSSMSDLSYDPTSNLAHPIISAGANKYSGNIYFGSCGHLYIADYTDDTTDPATYLNPPAKLENWYICLTRWSYLYWSLVWKVGTKGEPQNPTCQKVRVKRVFNQLASS</sequence>
<dbReference type="AlphaFoldDB" id="A0A6G1KCY8"/>
<gene>
    <name evidence="3" type="ORF">K504DRAFT_475705</name>
</gene>
<name>A0A6G1KCY8_9PLEO</name>
<feature type="domain" description="DUF7907" evidence="2">
    <location>
        <begin position="25"/>
        <end position="201"/>
    </location>
</feature>
<dbReference type="PROSITE" id="PS51257">
    <property type="entry name" value="PROKAR_LIPOPROTEIN"/>
    <property type="match status" value="1"/>
</dbReference>
<organism evidence="3 4">
    <name type="scientific">Pleomassaria siparia CBS 279.74</name>
    <dbReference type="NCBI Taxonomy" id="1314801"/>
    <lineage>
        <taxon>Eukaryota</taxon>
        <taxon>Fungi</taxon>
        <taxon>Dikarya</taxon>
        <taxon>Ascomycota</taxon>
        <taxon>Pezizomycotina</taxon>
        <taxon>Dothideomycetes</taxon>
        <taxon>Pleosporomycetidae</taxon>
        <taxon>Pleosporales</taxon>
        <taxon>Pleomassariaceae</taxon>
        <taxon>Pleomassaria</taxon>
    </lineage>
</organism>
<dbReference type="Proteomes" id="UP000799428">
    <property type="component" value="Unassembled WGS sequence"/>
</dbReference>
<feature type="signal peptide" evidence="1">
    <location>
        <begin position="1"/>
        <end position="16"/>
    </location>
</feature>
<proteinExistence type="predicted"/>
<feature type="chain" id="PRO_5026019181" description="DUF7907 domain-containing protein" evidence="1">
    <location>
        <begin position="17"/>
        <end position="208"/>
    </location>
</feature>
<dbReference type="OrthoDB" id="3515453at2759"/>
<reference evidence="3" key="1">
    <citation type="journal article" date="2020" name="Stud. Mycol.">
        <title>101 Dothideomycetes genomes: a test case for predicting lifestyles and emergence of pathogens.</title>
        <authorList>
            <person name="Haridas S."/>
            <person name="Albert R."/>
            <person name="Binder M."/>
            <person name="Bloem J."/>
            <person name="Labutti K."/>
            <person name="Salamov A."/>
            <person name="Andreopoulos B."/>
            <person name="Baker S."/>
            <person name="Barry K."/>
            <person name="Bills G."/>
            <person name="Bluhm B."/>
            <person name="Cannon C."/>
            <person name="Castanera R."/>
            <person name="Culley D."/>
            <person name="Daum C."/>
            <person name="Ezra D."/>
            <person name="Gonzalez J."/>
            <person name="Henrissat B."/>
            <person name="Kuo A."/>
            <person name="Liang C."/>
            <person name="Lipzen A."/>
            <person name="Lutzoni F."/>
            <person name="Magnuson J."/>
            <person name="Mondo S."/>
            <person name="Nolan M."/>
            <person name="Ohm R."/>
            <person name="Pangilinan J."/>
            <person name="Park H.-J."/>
            <person name="Ramirez L."/>
            <person name="Alfaro M."/>
            <person name="Sun H."/>
            <person name="Tritt A."/>
            <person name="Yoshinaga Y."/>
            <person name="Zwiers L.-H."/>
            <person name="Turgeon B."/>
            <person name="Goodwin S."/>
            <person name="Spatafora J."/>
            <person name="Crous P."/>
            <person name="Grigoriev I."/>
        </authorList>
    </citation>
    <scope>NUCLEOTIDE SEQUENCE</scope>
    <source>
        <strain evidence="3">CBS 279.74</strain>
    </source>
</reference>
<evidence type="ECO:0000313" key="3">
    <source>
        <dbReference type="EMBL" id="KAF2710746.1"/>
    </source>
</evidence>
<protein>
    <recommendedName>
        <fullName evidence="2">DUF7907 domain-containing protein</fullName>
    </recommendedName>
</protein>
<evidence type="ECO:0000256" key="1">
    <source>
        <dbReference type="SAM" id="SignalP"/>
    </source>
</evidence>
<keyword evidence="1" id="KW-0732">Signal</keyword>
<dbReference type="EMBL" id="MU005768">
    <property type="protein sequence ID" value="KAF2710746.1"/>
    <property type="molecule type" value="Genomic_DNA"/>
</dbReference>
<evidence type="ECO:0000313" key="4">
    <source>
        <dbReference type="Proteomes" id="UP000799428"/>
    </source>
</evidence>
<keyword evidence="4" id="KW-1185">Reference proteome</keyword>
<accession>A0A6G1KCY8</accession>
<evidence type="ECO:0000259" key="2">
    <source>
        <dbReference type="Pfam" id="PF25484"/>
    </source>
</evidence>
<dbReference type="Pfam" id="PF25484">
    <property type="entry name" value="DUF7907"/>
    <property type="match status" value="1"/>
</dbReference>
<dbReference type="InterPro" id="IPR057229">
    <property type="entry name" value="DUF7907"/>
</dbReference>